<gene>
    <name evidence="2" type="ORF">JTE90_025825</name>
</gene>
<keyword evidence="3" id="KW-1185">Reference proteome</keyword>
<accession>A0AAV6UVF0</accession>
<evidence type="ECO:0008006" key="4">
    <source>
        <dbReference type="Google" id="ProtNLM"/>
    </source>
</evidence>
<protein>
    <recommendedName>
        <fullName evidence="4">Secreted protein</fullName>
    </recommendedName>
</protein>
<proteinExistence type="predicted"/>
<evidence type="ECO:0000256" key="1">
    <source>
        <dbReference type="SAM" id="SignalP"/>
    </source>
</evidence>
<name>A0AAV6UVF0_9ARAC</name>
<feature type="signal peptide" evidence="1">
    <location>
        <begin position="1"/>
        <end position="28"/>
    </location>
</feature>
<dbReference type="EMBL" id="JAFNEN010000259">
    <property type="protein sequence ID" value="KAG8187787.1"/>
    <property type="molecule type" value="Genomic_DNA"/>
</dbReference>
<reference evidence="2 3" key="1">
    <citation type="journal article" date="2022" name="Nat. Ecol. Evol.">
        <title>A masculinizing supergene underlies an exaggerated male reproductive morph in a spider.</title>
        <authorList>
            <person name="Hendrickx F."/>
            <person name="De Corte Z."/>
            <person name="Sonet G."/>
            <person name="Van Belleghem S.M."/>
            <person name="Kostlbacher S."/>
            <person name="Vangestel C."/>
        </authorList>
    </citation>
    <scope>NUCLEOTIDE SEQUENCE [LARGE SCALE GENOMIC DNA]</scope>
    <source>
        <strain evidence="2">W744_W776</strain>
    </source>
</reference>
<keyword evidence="1" id="KW-0732">Signal</keyword>
<comment type="caution">
    <text evidence="2">The sequence shown here is derived from an EMBL/GenBank/DDBJ whole genome shotgun (WGS) entry which is preliminary data.</text>
</comment>
<feature type="chain" id="PRO_5043563369" description="Secreted protein" evidence="1">
    <location>
        <begin position="29"/>
        <end position="305"/>
    </location>
</feature>
<dbReference type="Proteomes" id="UP000827092">
    <property type="component" value="Unassembled WGS sequence"/>
</dbReference>
<dbReference type="AlphaFoldDB" id="A0AAV6UVF0"/>
<evidence type="ECO:0000313" key="2">
    <source>
        <dbReference type="EMBL" id="KAG8187787.1"/>
    </source>
</evidence>
<sequence>MEAKSVLFRYHHQAMPGLWFFLLVFVEAGHLTTDAWMTREDEDAYPSCDELRSLWNSISRSERTSEMTNEIPLVPWNAFYEGSPRFQHKGGRRKNVQPKSHLLTNAVQDIFTEENPPSVHHIPAVEPFFIPRPHSENNGPLLGHFGNIAGPQTLETINLPSFAHSPNPLLDTTKKGDRNSMDSESWGLPEDVGLFGRFLDIDEDFPLTNSRDRQGWNANSAHFGAPSFEVVLEPCLKVINKACTFDEQCVCVGWNTLKCIHGECNSQQLKTEKENEHGSWHYGPLPYSKLGRQKRLRRSNKFTFM</sequence>
<organism evidence="2 3">
    <name type="scientific">Oedothorax gibbosus</name>
    <dbReference type="NCBI Taxonomy" id="931172"/>
    <lineage>
        <taxon>Eukaryota</taxon>
        <taxon>Metazoa</taxon>
        <taxon>Ecdysozoa</taxon>
        <taxon>Arthropoda</taxon>
        <taxon>Chelicerata</taxon>
        <taxon>Arachnida</taxon>
        <taxon>Araneae</taxon>
        <taxon>Araneomorphae</taxon>
        <taxon>Entelegynae</taxon>
        <taxon>Araneoidea</taxon>
        <taxon>Linyphiidae</taxon>
        <taxon>Erigoninae</taxon>
        <taxon>Oedothorax</taxon>
    </lineage>
</organism>
<evidence type="ECO:0000313" key="3">
    <source>
        <dbReference type="Proteomes" id="UP000827092"/>
    </source>
</evidence>